<proteinExistence type="predicted"/>
<dbReference type="EMBL" id="JAGQNY010000001">
    <property type="protein sequence ID" value="MCA9301779.1"/>
    <property type="molecule type" value="Genomic_DNA"/>
</dbReference>
<comment type="caution">
    <text evidence="1">The sequence shown here is derived from an EMBL/GenBank/DDBJ whole genome shotgun (WGS) entry which is preliminary data.</text>
</comment>
<accession>A0A955E0L4</accession>
<gene>
    <name evidence="1" type="ORF">KDA10_00200</name>
</gene>
<dbReference type="AlphaFoldDB" id="A0A955E0L4"/>
<reference evidence="1" key="2">
    <citation type="journal article" date="2021" name="Microbiome">
        <title>Successional dynamics and alternative stable states in a saline activated sludge microbial community over 9 years.</title>
        <authorList>
            <person name="Wang Y."/>
            <person name="Ye J."/>
            <person name="Ju F."/>
            <person name="Liu L."/>
            <person name="Boyd J.A."/>
            <person name="Deng Y."/>
            <person name="Parks D.H."/>
            <person name="Jiang X."/>
            <person name="Yin X."/>
            <person name="Woodcroft B.J."/>
            <person name="Tyson G.W."/>
            <person name="Hugenholtz P."/>
            <person name="Polz M.F."/>
            <person name="Zhang T."/>
        </authorList>
    </citation>
    <scope>NUCLEOTIDE SEQUENCE</scope>
    <source>
        <strain evidence="1">HKST-UBA80</strain>
    </source>
</reference>
<evidence type="ECO:0000313" key="2">
    <source>
        <dbReference type="Proteomes" id="UP000714817"/>
    </source>
</evidence>
<dbReference type="PANTHER" id="PTHR35792:SF1">
    <property type="entry name" value="SLL0268 PROTEIN"/>
    <property type="match status" value="1"/>
</dbReference>
<dbReference type="Pfam" id="PF12732">
    <property type="entry name" value="YtxH"/>
    <property type="match status" value="1"/>
</dbReference>
<dbReference type="InterPro" id="IPR052928">
    <property type="entry name" value="Desiccation-related_membrane"/>
</dbReference>
<dbReference type="PANTHER" id="PTHR35792">
    <property type="entry name" value="GENERAL STRESS PROTEIN"/>
    <property type="match status" value="1"/>
</dbReference>
<organism evidence="1 2">
    <name type="scientific">candidate division WWE3 bacterium</name>
    <dbReference type="NCBI Taxonomy" id="2053526"/>
    <lineage>
        <taxon>Bacteria</taxon>
        <taxon>Katanobacteria</taxon>
    </lineage>
</organism>
<dbReference type="InterPro" id="IPR024623">
    <property type="entry name" value="YtxH"/>
</dbReference>
<evidence type="ECO:0000313" key="1">
    <source>
        <dbReference type="EMBL" id="MCA9301779.1"/>
    </source>
</evidence>
<sequence length="99" mass="10899">MPKAKGKFIKGLFLGAAIGTVLGLLNAPAKGSETKKSLKSKSENFKKKINALEQEDIEQLKKRVNKDVKSSISKSLKILASKIEKENEKSNKDKTDRIA</sequence>
<protein>
    <submittedName>
        <fullName evidence="1">YtxH domain-containing protein</fullName>
    </submittedName>
</protein>
<name>A0A955E0L4_UNCKA</name>
<dbReference type="Proteomes" id="UP000714817">
    <property type="component" value="Unassembled WGS sequence"/>
</dbReference>
<reference evidence="1" key="1">
    <citation type="submission" date="2020-04" db="EMBL/GenBank/DDBJ databases">
        <authorList>
            <person name="Zhang T."/>
        </authorList>
    </citation>
    <scope>NUCLEOTIDE SEQUENCE</scope>
    <source>
        <strain evidence="1">HKST-UBA80</strain>
    </source>
</reference>